<sequence precursor="true">MNLRYVLLLTTLLAGFAASLTQGSTLAADAVRPPNVVLLISDDQAWTDYGFMGHKQIETPHLDRLAKESALFTRGYVPSSLCRPSLMTMATGLYPHQHKIAGNDPAGKVNRNLMLKHVQAVATSPRELGQLGYVSLQTGKWWEGAPSLGGFTQAMTHGDTTRGGRHGDVGLKIGREGLKPVFDFIDKAGDDPFYLWYAPFLPHEPHNPPERLLKKYQAQNDSIHIAKYYAMCEWFDETCGQLLDHLDAKGLRENTLVIYVCDNGWIQEPNKRGYTNRSKRSSYDGGVRTPIMVRWPAGQVKAFRDEQTLVDSIDIVPTIREACGVVAKDELPGLSLLSLCRGGQLDRDTIYGEIFAHDQADIDNPSASLISRWCIEKDLKLIDSVDGPPQLFNLADDPFEQQDLAKDQPDTVARLRKKLDAWWTP</sequence>
<feature type="chain" id="PRO_5022160756" evidence="7">
    <location>
        <begin position="28"/>
        <end position="425"/>
    </location>
</feature>
<evidence type="ECO:0000256" key="5">
    <source>
        <dbReference type="ARBA" id="ARBA00022801"/>
    </source>
</evidence>
<feature type="signal peptide" evidence="7">
    <location>
        <begin position="1"/>
        <end position="27"/>
    </location>
</feature>
<accession>A0A518DN98</accession>
<dbReference type="CDD" id="cd16027">
    <property type="entry name" value="SGSH"/>
    <property type="match status" value="1"/>
</dbReference>
<keyword evidence="5 9" id="KW-0378">Hydrolase</keyword>
<proteinExistence type="inferred from homology"/>
<evidence type="ECO:0000259" key="8">
    <source>
        <dbReference type="Pfam" id="PF00884"/>
    </source>
</evidence>
<dbReference type="PANTHER" id="PTHR42693:SF42">
    <property type="entry name" value="ARYLSULFATASE G"/>
    <property type="match status" value="1"/>
</dbReference>
<reference evidence="9 10" key="1">
    <citation type="submission" date="2019-02" db="EMBL/GenBank/DDBJ databases">
        <title>Deep-cultivation of Planctomycetes and their phenomic and genomic characterization uncovers novel biology.</title>
        <authorList>
            <person name="Wiegand S."/>
            <person name="Jogler M."/>
            <person name="Boedeker C."/>
            <person name="Pinto D."/>
            <person name="Vollmers J."/>
            <person name="Rivas-Marin E."/>
            <person name="Kohn T."/>
            <person name="Peeters S.H."/>
            <person name="Heuer A."/>
            <person name="Rast P."/>
            <person name="Oberbeckmann S."/>
            <person name="Bunk B."/>
            <person name="Jeske O."/>
            <person name="Meyerdierks A."/>
            <person name="Storesund J.E."/>
            <person name="Kallscheuer N."/>
            <person name="Luecker S."/>
            <person name="Lage O.M."/>
            <person name="Pohl T."/>
            <person name="Merkel B.J."/>
            <person name="Hornburger P."/>
            <person name="Mueller R.-W."/>
            <person name="Bruemmer F."/>
            <person name="Labrenz M."/>
            <person name="Spormann A.M."/>
            <person name="Op den Camp H."/>
            <person name="Overmann J."/>
            <person name="Amann R."/>
            <person name="Jetten M.S.M."/>
            <person name="Mascher T."/>
            <person name="Medema M.H."/>
            <person name="Devos D.P."/>
            <person name="Kaster A.-K."/>
            <person name="Ovreas L."/>
            <person name="Rohde M."/>
            <person name="Galperin M.Y."/>
            <person name="Jogler C."/>
        </authorList>
    </citation>
    <scope>NUCLEOTIDE SEQUENCE [LARGE SCALE GENOMIC DNA]</scope>
    <source>
        <strain evidence="9 10">Pla85_3_4</strain>
    </source>
</reference>
<name>A0A518DN98_9BACT</name>
<evidence type="ECO:0000313" key="10">
    <source>
        <dbReference type="Proteomes" id="UP000317648"/>
    </source>
</evidence>
<dbReference type="AlphaFoldDB" id="A0A518DN98"/>
<dbReference type="RefSeq" id="WP_145050007.1">
    <property type="nucleotide sequence ID" value="NZ_CP036433.1"/>
</dbReference>
<evidence type="ECO:0000256" key="3">
    <source>
        <dbReference type="ARBA" id="ARBA00022723"/>
    </source>
</evidence>
<evidence type="ECO:0000256" key="1">
    <source>
        <dbReference type="ARBA" id="ARBA00001913"/>
    </source>
</evidence>
<dbReference type="KEGG" id="lcre:Pla8534_10900"/>
<dbReference type="InterPro" id="IPR000917">
    <property type="entry name" value="Sulfatase_N"/>
</dbReference>
<dbReference type="Proteomes" id="UP000317648">
    <property type="component" value="Chromosome"/>
</dbReference>
<dbReference type="SUPFAM" id="SSF53649">
    <property type="entry name" value="Alkaline phosphatase-like"/>
    <property type="match status" value="1"/>
</dbReference>
<dbReference type="EMBL" id="CP036433">
    <property type="protein sequence ID" value="QDU93310.1"/>
    <property type="molecule type" value="Genomic_DNA"/>
</dbReference>
<organism evidence="9 10">
    <name type="scientific">Lignipirellula cremea</name>
    <dbReference type="NCBI Taxonomy" id="2528010"/>
    <lineage>
        <taxon>Bacteria</taxon>
        <taxon>Pseudomonadati</taxon>
        <taxon>Planctomycetota</taxon>
        <taxon>Planctomycetia</taxon>
        <taxon>Pirellulales</taxon>
        <taxon>Pirellulaceae</taxon>
        <taxon>Lignipirellula</taxon>
    </lineage>
</organism>
<evidence type="ECO:0000256" key="2">
    <source>
        <dbReference type="ARBA" id="ARBA00008779"/>
    </source>
</evidence>
<dbReference type="EC" id="3.1.6.1" evidence="9"/>
<gene>
    <name evidence="9" type="primary">atsA_11</name>
    <name evidence="9" type="ORF">Pla8534_10900</name>
</gene>
<dbReference type="PANTHER" id="PTHR42693">
    <property type="entry name" value="ARYLSULFATASE FAMILY MEMBER"/>
    <property type="match status" value="1"/>
</dbReference>
<keyword evidence="6" id="KW-0106">Calcium</keyword>
<dbReference type="InterPro" id="IPR017850">
    <property type="entry name" value="Alkaline_phosphatase_core_sf"/>
</dbReference>
<evidence type="ECO:0000313" key="9">
    <source>
        <dbReference type="EMBL" id="QDU93310.1"/>
    </source>
</evidence>
<dbReference type="OrthoDB" id="246867at2"/>
<protein>
    <submittedName>
        <fullName evidence="9">Arylsulfatase</fullName>
        <ecNumber evidence="9">3.1.6.1</ecNumber>
    </submittedName>
</protein>
<keyword evidence="3" id="KW-0479">Metal-binding</keyword>
<dbReference type="InterPro" id="IPR050738">
    <property type="entry name" value="Sulfatase"/>
</dbReference>
<dbReference type="GO" id="GO:0004065">
    <property type="term" value="F:arylsulfatase activity"/>
    <property type="evidence" value="ECO:0007669"/>
    <property type="project" value="UniProtKB-EC"/>
</dbReference>
<keyword evidence="4 7" id="KW-0732">Signal</keyword>
<keyword evidence="10" id="KW-1185">Reference proteome</keyword>
<dbReference type="GO" id="GO:0046872">
    <property type="term" value="F:metal ion binding"/>
    <property type="evidence" value="ECO:0007669"/>
    <property type="project" value="UniProtKB-KW"/>
</dbReference>
<evidence type="ECO:0000256" key="7">
    <source>
        <dbReference type="SAM" id="SignalP"/>
    </source>
</evidence>
<dbReference type="Gene3D" id="3.40.720.10">
    <property type="entry name" value="Alkaline Phosphatase, subunit A"/>
    <property type="match status" value="2"/>
</dbReference>
<feature type="domain" description="Sulfatase N-terminal" evidence="8">
    <location>
        <begin position="34"/>
        <end position="324"/>
    </location>
</feature>
<evidence type="ECO:0000256" key="6">
    <source>
        <dbReference type="ARBA" id="ARBA00022837"/>
    </source>
</evidence>
<comment type="cofactor">
    <cofactor evidence="1">
        <name>Ca(2+)</name>
        <dbReference type="ChEBI" id="CHEBI:29108"/>
    </cofactor>
</comment>
<evidence type="ECO:0000256" key="4">
    <source>
        <dbReference type="ARBA" id="ARBA00022729"/>
    </source>
</evidence>
<dbReference type="Pfam" id="PF00884">
    <property type="entry name" value="Sulfatase"/>
    <property type="match status" value="1"/>
</dbReference>
<comment type="similarity">
    <text evidence="2">Belongs to the sulfatase family.</text>
</comment>